<dbReference type="Pfam" id="PF01888">
    <property type="entry name" value="CbiD"/>
    <property type="match status" value="1"/>
</dbReference>
<comment type="similarity">
    <text evidence="5">Belongs to the CbiD family.</text>
</comment>
<keyword evidence="1 5" id="KW-0169">Cobalamin biosynthesis</keyword>
<dbReference type="GO" id="GO:0019251">
    <property type="term" value="P:anaerobic cobalamin biosynthetic process"/>
    <property type="evidence" value="ECO:0007669"/>
    <property type="project" value="UniProtKB-UniRule"/>
</dbReference>
<name>A0A852TIW4_9BACI</name>
<dbReference type="NCBIfam" id="TIGR00312">
    <property type="entry name" value="cbiD"/>
    <property type="match status" value="1"/>
</dbReference>
<dbReference type="InterPro" id="IPR036074">
    <property type="entry name" value="CbiD_sf"/>
</dbReference>
<evidence type="ECO:0000256" key="2">
    <source>
        <dbReference type="ARBA" id="ARBA00022603"/>
    </source>
</evidence>
<keyword evidence="4 5" id="KW-0949">S-adenosyl-L-methionine</keyword>
<evidence type="ECO:0000256" key="4">
    <source>
        <dbReference type="ARBA" id="ARBA00022691"/>
    </source>
</evidence>
<reference evidence="7" key="2">
    <citation type="submission" date="2020-08" db="EMBL/GenBank/DDBJ databases">
        <title>The Agave Microbiome: Exploring the role of microbial communities in plant adaptations to desert environments.</title>
        <authorList>
            <person name="Partida-Martinez L.P."/>
        </authorList>
    </citation>
    <scope>NUCLEOTIDE SEQUENCE [LARGE SCALE GENOMIC DNA]</scope>
    <source>
        <strain evidence="7">AT2.8</strain>
    </source>
</reference>
<comment type="function">
    <text evidence="5">Catalyzes the methylation of C-1 in cobalt-precorrin-5B to form cobalt-precorrin-6A.</text>
</comment>
<reference evidence="7" key="1">
    <citation type="submission" date="2020-07" db="EMBL/GenBank/DDBJ databases">
        <authorList>
            <person name="Partida-Martinez L."/>
            <person name="Huntemann M."/>
            <person name="Clum A."/>
            <person name="Wang J."/>
            <person name="Palaniappan K."/>
            <person name="Ritter S."/>
            <person name="Chen I.-M."/>
            <person name="Stamatis D."/>
            <person name="Reddy T."/>
            <person name="O'Malley R."/>
            <person name="Daum C."/>
            <person name="Shapiro N."/>
            <person name="Ivanova N."/>
            <person name="Kyrpides N."/>
            <person name="Woyke T."/>
        </authorList>
    </citation>
    <scope>NUCLEOTIDE SEQUENCE [LARGE SCALE GENOMIC DNA]</scope>
    <source>
        <strain evidence="7">AT2.8</strain>
    </source>
</reference>
<sequence length="385" mass="41822">MPFRLWRMSVQKKQNKKDPSQMRHGYTTGACATAMTKAALQALVVGKVPDEVTIYLPVGQYATFKVTAFEVSEGRVMCETIKDAGDDPDATHQARIQSTVRYSKEKGIHLDGGVGVGRVTKAGLPVPVGQAAINPVPRKMICGVVQEAIDKYKLDCGIEVVISVPDGEEIAEKTLNGRLGIIGGISILGTRGTVVPFSSSAYMASIVQAINVAKESGCEHLVITTGGRSEKYAMQQYPHLPEEAFIEMGDFVGFTLKNIARKKIQRVSLVGMMGKFSKVAQGVMMVHSKSAPISFEFLAGIANKVGVDEKTQREILQANTASQVGEMLQGNEAFFAALCKNCCYYALNHMNTDMKVSTTLYAMNGDCLGKAENIDKLDEDDWYRG</sequence>
<dbReference type="HAMAP" id="MF_00787">
    <property type="entry name" value="CbiD"/>
    <property type="match status" value="1"/>
</dbReference>
<dbReference type="InterPro" id="IPR002748">
    <property type="entry name" value="CbiD"/>
</dbReference>
<dbReference type="SUPFAM" id="SSF111342">
    <property type="entry name" value="CbiD-like"/>
    <property type="match status" value="1"/>
</dbReference>
<keyword evidence="2 5" id="KW-0489">Methyltransferase</keyword>
<dbReference type="GO" id="GO:0032259">
    <property type="term" value="P:methylation"/>
    <property type="evidence" value="ECO:0007669"/>
    <property type="project" value="UniProtKB-KW"/>
</dbReference>
<dbReference type="GO" id="GO:0008168">
    <property type="term" value="F:methyltransferase activity"/>
    <property type="evidence" value="ECO:0007669"/>
    <property type="project" value="UniProtKB-UniRule"/>
</dbReference>
<evidence type="ECO:0000256" key="5">
    <source>
        <dbReference type="HAMAP-Rule" id="MF_00787"/>
    </source>
</evidence>
<dbReference type="Proteomes" id="UP000548423">
    <property type="component" value="Unassembled WGS sequence"/>
</dbReference>
<keyword evidence="3 5" id="KW-0808">Transferase</keyword>
<evidence type="ECO:0000256" key="3">
    <source>
        <dbReference type="ARBA" id="ARBA00022679"/>
    </source>
</evidence>
<dbReference type="EMBL" id="JACCBX010000017">
    <property type="protein sequence ID" value="NYE08920.1"/>
    <property type="molecule type" value="Genomic_DNA"/>
</dbReference>
<dbReference type="Gene3D" id="3.30.2110.10">
    <property type="entry name" value="CbiD-like"/>
    <property type="match status" value="1"/>
</dbReference>
<evidence type="ECO:0000256" key="1">
    <source>
        <dbReference type="ARBA" id="ARBA00022573"/>
    </source>
</evidence>
<dbReference type="PIRSF" id="PIRSF026782">
    <property type="entry name" value="CbiD"/>
    <property type="match status" value="1"/>
</dbReference>
<dbReference type="AlphaFoldDB" id="A0A852TIW4"/>
<dbReference type="PANTHER" id="PTHR35863">
    <property type="entry name" value="COBALT-PRECORRIN-5B C(1)-METHYLTRANSFERASE"/>
    <property type="match status" value="1"/>
</dbReference>
<comment type="caution">
    <text evidence="6">The sequence shown here is derived from an EMBL/GenBank/DDBJ whole genome shotgun (WGS) entry which is preliminary data.</text>
</comment>
<gene>
    <name evidence="5" type="primary">cbiD</name>
    <name evidence="6" type="ORF">F4694_005777</name>
</gene>
<dbReference type="NCBIfam" id="NF000849">
    <property type="entry name" value="PRK00075.1-1"/>
    <property type="match status" value="1"/>
</dbReference>
<evidence type="ECO:0000313" key="6">
    <source>
        <dbReference type="EMBL" id="NYE08920.1"/>
    </source>
</evidence>
<accession>A0A852TIW4</accession>
<comment type="pathway">
    <text evidence="5">Cofactor biosynthesis; adenosylcobalamin biosynthesis; cob(II)yrinate a,c-diamide from sirohydrochlorin (anaerobic route): step 6/10.</text>
</comment>
<evidence type="ECO:0000313" key="7">
    <source>
        <dbReference type="Proteomes" id="UP000548423"/>
    </source>
</evidence>
<protein>
    <recommendedName>
        <fullName evidence="5">Cobalt-precorrin-5B C(1)-methyltransferase</fullName>
        <ecNumber evidence="5">2.1.1.195</ecNumber>
    </recommendedName>
    <alternativeName>
        <fullName evidence="5">Cobalt-precorrin-6A synthase</fullName>
    </alternativeName>
</protein>
<dbReference type="EC" id="2.1.1.195" evidence="5"/>
<dbReference type="UniPathway" id="UPA00148">
    <property type="reaction ID" value="UER00227"/>
</dbReference>
<proteinExistence type="inferred from homology"/>
<comment type="catalytic activity">
    <reaction evidence="5">
        <text>Co-precorrin-5B + S-adenosyl-L-methionine = Co-precorrin-6A + S-adenosyl-L-homocysteine</text>
        <dbReference type="Rhea" id="RHEA:26285"/>
        <dbReference type="ChEBI" id="CHEBI:57856"/>
        <dbReference type="ChEBI" id="CHEBI:59789"/>
        <dbReference type="ChEBI" id="CHEBI:60063"/>
        <dbReference type="ChEBI" id="CHEBI:60064"/>
        <dbReference type="EC" id="2.1.1.195"/>
    </reaction>
</comment>
<organism evidence="6 7">
    <name type="scientific">Neobacillus niacini</name>
    <dbReference type="NCBI Taxonomy" id="86668"/>
    <lineage>
        <taxon>Bacteria</taxon>
        <taxon>Bacillati</taxon>
        <taxon>Bacillota</taxon>
        <taxon>Bacilli</taxon>
        <taxon>Bacillales</taxon>
        <taxon>Bacillaceae</taxon>
        <taxon>Neobacillus</taxon>
    </lineage>
</organism>
<dbReference type="PANTHER" id="PTHR35863:SF1">
    <property type="entry name" value="COBALT-PRECORRIN-5B C(1)-METHYLTRANSFERASE"/>
    <property type="match status" value="1"/>
</dbReference>